<comment type="caution">
    <text evidence="1">The sequence shown here is derived from an EMBL/GenBank/DDBJ whole genome shotgun (WGS) entry which is preliminary data.</text>
</comment>
<name>A0A7J6MY28_PERCH</name>
<keyword evidence="2" id="KW-1185">Reference proteome</keyword>
<reference evidence="1 2" key="1">
    <citation type="submission" date="2020-04" db="EMBL/GenBank/DDBJ databases">
        <title>Perkinsus chesapeaki whole genome sequence.</title>
        <authorList>
            <person name="Bogema D.R."/>
        </authorList>
    </citation>
    <scope>NUCLEOTIDE SEQUENCE [LARGE SCALE GENOMIC DNA]</scope>
    <source>
        <strain evidence="1">ATCC PRA-425</strain>
    </source>
</reference>
<gene>
    <name evidence="1" type="ORF">FOL47_006121</name>
</gene>
<organism evidence="1 2">
    <name type="scientific">Perkinsus chesapeaki</name>
    <name type="common">Clam parasite</name>
    <name type="synonym">Perkinsus andrewsi</name>
    <dbReference type="NCBI Taxonomy" id="330153"/>
    <lineage>
        <taxon>Eukaryota</taxon>
        <taxon>Sar</taxon>
        <taxon>Alveolata</taxon>
        <taxon>Perkinsozoa</taxon>
        <taxon>Perkinsea</taxon>
        <taxon>Perkinsida</taxon>
        <taxon>Perkinsidae</taxon>
        <taxon>Perkinsus</taxon>
    </lineage>
</organism>
<protein>
    <submittedName>
        <fullName evidence="1">Uncharacterized protein</fullName>
    </submittedName>
</protein>
<proteinExistence type="predicted"/>
<dbReference type="Proteomes" id="UP000591131">
    <property type="component" value="Unassembled WGS sequence"/>
</dbReference>
<evidence type="ECO:0000313" key="2">
    <source>
        <dbReference type="Proteomes" id="UP000591131"/>
    </source>
</evidence>
<accession>A0A7J6MY28</accession>
<dbReference type="AlphaFoldDB" id="A0A7J6MY28"/>
<dbReference type="OrthoDB" id="10455098at2759"/>
<evidence type="ECO:0000313" key="1">
    <source>
        <dbReference type="EMBL" id="KAF4676483.1"/>
    </source>
</evidence>
<dbReference type="EMBL" id="JAAPAO010000034">
    <property type="protein sequence ID" value="KAF4676483.1"/>
    <property type="molecule type" value="Genomic_DNA"/>
</dbReference>
<sequence length="894" mass="98752">MAEELTLALRKEQNIKDDPSQACLATALLPRVFLAAEVPDIDEGGITKVLTLGEVKSILKGLLDNHGQHLSMDATVQAVMCLHHSKVEVTDSILEVVLRVHRAAMASMVNGDLPKKEYLEQLVESMKVMKYFRRSKVASEGFLPYYQRALSMVTKDGYYDECMVEALIRLGKLLRLRTFTRVMRSYRERFESIPPSELARFPQLLERFDVRDSRYFEIFLVRGVLHQLPAFTIADIRTLVRSLSSYKCPYPTEPEPLLRLLFKVAHISPELDSRTLSTLLGGVCSSLTERELARGDVQEYVRELMEQLELKSSEDEHLPDSLAVLEAVTKSLLLREGHGPTRRLLTRAIGDVREEIGGAKWIDGGGLPTLVECISLGFDYEPKLMGMLFKEISPAIPGLPKGDRVRTIKALLESAPVELAELAANKVEESKILEGLREVQLPAVASIWMGVVALTNGNDARLDRLASFISESDSSTLGDLCRAWAALGACDATIVDSSIRAVKEAIKSKLGKEVEPRHIKMIYGSISHPKHLKEISSSLLYEAASFDLPTKCALYAAISSLHDAVGAAELMRLIVKQLNQIGSQKTSQVALDELYNATVQLSLGNIGNIMEDHKGLTTRVLRQYSRAITDFAPKRRKRNITAGGAMFAVSGASLRQTRRLVEMMESKQLQGKTSGSLGPVPLPMDVLPPEETIVRSLVDDLVGKEPLHVMKKHIGESVRRFAGEQKCKNDVADIPEGTLMDLRRPGARAIEGELVKVNGVDVSNGPFVYLAKQEVADRERPTLAVEGELDVADVEEGDCVLVRLWTGADVLALVSDVVEPRYLVRVLDSGDGKVFMPVWLEADGSTLMAVDSLDDAVTLVRQAVKIIMKMRLTATGRLSEASREALVVRGYLEV</sequence>